<evidence type="ECO:0000313" key="2">
    <source>
        <dbReference type="Proteomes" id="UP000011021"/>
    </source>
</evidence>
<evidence type="ECO:0008006" key="3">
    <source>
        <dbReference type="Google" id="ProtNLM"/>
    </source>
</evidence>
<dbReference type="eggNOG" id="ENOG502Z9CX">
    <property type="taxonomic scope" value="Bacteria"/>
</dbReference>
<accession>E7RYR5</accession>
<gene>
    <name evidence="1" type="ORF">HMPREF0551_1829</name>
</gene>
<dbReference type="EMBL" id="AEQP01000020">
    <property type="protein sequence ID" value="EFV94389.1"/>
    <property type="molecule type" value="Genomic_DNA"/>
</dbReference>
<reference evidence="1 2" key="1">
    <citation type="submission" date="2010-12" db="EMBL/GenBank/DDBJ databases">
        <authorList>
            <person name="Muzny D."/>
            <person name="Qin X."/>
            <person name="Deng J."/>
            <person name="Jiang H."/>
            <person name="Liu Y."/>
            <person name="Qu J."/>
            <person name="Song X.-Z."/>
            <person name="Zhang L."/>
            <person name="Thornton R."/>
            <person name="Coyle M."/>
            <person name="Francisco L."/>
            <person name="Jackson L."/>
            <person name="Javaid M."/>
            <person name="Korchina V."/>
            <person name="Kovar C."/>
            <person name="Mata R."/>
            <person name="Mathew T."/>
            <person name="Ngo R."/>
            <person name="Nguyen L."/>
            <person name="Nguyen N."/>
            <person name="Okwuonu G."/>
            <person name="Ongeri F."/>
            <person name="Pham C."/>
            <person name="Simmons D."/>
            <person name="Wilczek-Boney K."/>
            <person name="Hale W."/>
            <person name="Jakkamsetti A."/>
            <person name="Pham P."/>
            <person name="Ruth R."/>
            <person name="San Lucas F."/>
            <person name="Warren J."/>
            <person name="Zhang J."/>
            <person name="Zhao Z."/>
            <person name="Zhou C."/>
            <person name="Zhu D."/>
            <person name="Lee S."/>
            <person name="Bess C."/>
            <person name="Blankenburg K."/>
            <person name="Forbes L."/>
            <person name="Fu Q."/>
            <person name="Gubbala S."/>
            <person name="Hirani K."/>
            <person name="Jayaseelan J.C."/>
            <person name="Lara F."/>
            <person name="Munidasa M."/>
            <person name="Palculict T."/>
            <person name="Patil S."/>
            <person name="Pu L.-L."/>
            <person name="Saada N."/>
            <person name="Tang L."/>
            <person name="Weissenberger G."/>
            <person name="Zhu Y."/>
            <person name="Hemphill L."/>
            <person name="Shang Y."/>
            <person name="Youmans B."/>
            <person name="Ayvaz T."/>
            <person name="Ross M."/>
            <person name="Santibanez J."/>
            <person name="Aqrawi P."/>
            <person name="Gross S."/>
            <person name="Joshi V."/>
            <person name="Fowler G."/>
            <person name="Nazareth L."/>
            <person name="Reid J."/>
            <person name="Worley K."/>
            <person name="Petrosino J."/>
            <person name="Highlander S."/>
            <person name="Gibbs R."/>
        </authorList>
    </citation>
    <scope>NUCLEOTIDE SEQUENCE [LARGE SCALE GENOMIC DNA]</scope>
    <source>
        <strain evidence="1 2">ATCC 51599</strain>
    </source>
</reference>
<dbReference type="Proteomes" id="UP000011021">
    <property type="component" value="Unassembled WGS sequence"/>
</dbReference>
<dbReference type="STRING" id="887898.HMPREF0551_1829"/>
<proteinExistence type="predicted"/>
<comment type="caution">
    <text evidence="1">The sequence shown here is derived from an EMBL/GenBank/DDBJ whole genome shotgun (WGS) entry which is preliminary data.</text>
</comment>
<sequence length="225" mass="24071">MALLALTLAGCGGGGGPDPFPSHFNTEVVWQADIPAAGQSTCFDFDAGSEVPTCLGNAWDLKITGRQDEAPMLFTNSGSSGTGQGGVYVRRAANGTIQQVLMKWFHLEQWKDGATNPANREPLPADAYVADANGSLLNVPATLRGLDEDHGWFIKYTDASRAQAAGFAPLAGVLGADPERGALIRGGEGNNYARMRLKRVSYQDPKNLNSAQRWTIQFYAQLPGR</sequence>
<keyword evidence="2" id="KW-1185">Reference proteome</keyword>
<organism evidence="1 2">
    <name type="scientific">Lautropia mirabilis ATCC 51599</name>
    <dbReference type="NCBI Taxonomy" id="887898"/>
    <lineage>
        <taxon>Bacteria</taxon>
        <taxon>Pseudomonadati</taxon>
        <taxon>Pseudomonadota</taxon>
        <taxon>Betaproteobacteria</taxon>
        <taxon>Burkholderiales</taxon>
        <taxon>Burkholderiaceae</taxon>
        <taxon>Lautropia</taxon>
    </lineage>
</organism>
<protein>
    <recommendedName>
        <fullName evidence="3">HmuY family protein</fullName>
    </recommendedName>
</protein>
<dbReference type="HOGENOM" id="CLU_1228654_0_0_4"/>
<dbReference type="RefSeq" id="WP_005674177.1">
    <property type="nucleotide sequence ID" value="NZ_CP146288.1"/>
</dbReference>
<dbReference type="AlphaFoldDB" id="E7RYR5"/>
<name>E7RYR5_9BURK</name>
<evidence type="ECO:0000313" key="1">
    <source>
        <dbReference type="EMBL" id="EFV94389.1"/>
    </source>
</evidence>